<dbReference type="InterPro" id="IPR001910">
    <property type="entry name" value="Inosine/uridine_hydrolase_dom"/>
</dbReference>
<dbReference type="PANTHER" id="PTHR12304:SF4">
    <property type="entry name" value="URIDINE NUCLEOSIDASE"/>
    <property type="match status" value="1"/>
</dbReference>
<dbReference type="EMBL" id="JPRD01000007">
    <property type="protein sequence ID" value="KIF54390.1"/>
    <property type="molecule type" value="Genomic_DNA"/>
</dbReference>
<dbReference type="AlphaFoldDB" id="A0A0C1ZBC9"/>
<reference evidence="4 5" key="1">
    <citation type="submission" date="2014-07" db="EMBL/GenBank/DDBJ databases">
        <title>Unique and conserved regions in Vibrio harveyi and related species in comparison with the shrimp pathogen Vibrio harveyi CAIM 1792.</title>
        <authorList>
            <person name="Espinoza-Valles I."/>
            <person name="Vora G."/>
            <person name="Leekitcharoenphon P."/>
            <person name="Ussery D."/>
            <person name="Hoj L."/>
            <person name="Gomez-Gil B."/>
        </authorList>
    </citation>
    <scope>NUCLEOTIDE SEQUENCE [LARGE SCALE GENOMIC DNA]</scope>
    <source>
        <strain evidence="5">CAIM 1854 / LMG 25443</strain>
    </source>
</reference>
<dbReference type="RefSeq" id="WP_020196840.1">
    <property type="nucleotide sequence ID" value="NZ_BAOH01000086.1"/>
</dbReference>
<evidence type="ECO:0000313" key="4">
    <source>
        <dbReference type="EMBL" id="KIF54390.1"/>
    </source>
</evidence>
<dbReference type="GO" id="GO:0006152">
    <property type="term" value="P:purine nucleoside catabolic process"/>
    <property type="evidence" value="ECO:0007669"/>
    <property type="project" value="TreeGrafter"/>
</dbReference>
<dbReference type="InterPro" id="IPR023186">
    <property type="entry name" value="IUNH"/>
</dbReference>
<proteinExistence type="predicted"/>
<gene>
    <name evidence="4" type="ORF">H735_03105</name>
</gene>
<evidence type="ECO:0000259" key="3">
    <source>
        <dbReference type="PROSITE" id="PS51819"/>
    </source>
</evidence>
<dbReference type="PATRIC" id="fig|1229493.5.peg.5334"/>
<organism evidence="4 5">
    <name type="scientific">Vibrio owensii CAIM 1854 = LMG 25443</name>
    <dbReference type="NCBI Taxonomy" id="1229493"/>
    <lineage>
        <taxon>Bacteria</taxon>
        <taxon>Pseudomonadati</taxon>
        <taxon>Pseudomonadota</taxon>
        <taxon>Gammaproteobacteria</taxon>
        <taxon>Vibrionales</taxon>
        <taxon>Vibrionaceae</taxon>
        <taxon>Vibrio</taxon>
    </lineage>
</organism>
<feature type="domain" description="VOC" evidence="3">
    <location>
        <begin position="325"/>
        <end position="483"/>
    </location>
</feature>
<evidence type="ECO:0000256" key="2">
    <source>
        <dbReference type="ARBA" id="ARBA00023295"/>
    </source>
</evidence>
<dbReference type="Proteomes" id="UP000031586">
    <property type="component" value="Unassembled WGS sequence"/>
</dbReference>
<sequence>MHNIGEDKHTCRPQTRVWVDTDITIGHHDGFKLCDVDDGYALGLLLRSQEVDIVGVSSTLGNCDDINVTTDIARSFISKFGPTYLSVSQGSATYFDSAKDIPQAVHDLAAELKQEPLTILAIGALTNIALLIRHFPQQAKNIEKVVCVAGRRSTEQHFVAGKRQPRPFRDLNFEVDQTAFQVLLDSDVPVTLVPFEACAQVWVDFKELHKMSHGSSLSHFLESHSIVWCTEWEVVFGSKDGFIPFDMVAAAYVVNPGWFVSHAWKSKVEIAASDTDKHKEKAYLVCNESIEQGREVDYVVEVSPDAEPELLKRLAERDIGAFVLGLSHINVIVDDVDTAADYYQRVLGFERALDAQGQKMDYRGVSMAEFNQDAGLAGQDVVVDVLFVKHPYASVYLELMKYHSPVGAAAIPPQPRTYDLGGPRHIALEVSNCGEVFRYLKQQEGVTMIDESKSYHPEKLNGFPITFFYWIDKYGIQWEMEEGRRVGTSRGII</sequence>
<name>A0A0C1ZBC9_9VIBR</name>
<dbReference type="InterPro" id="IPR029068">
    <property type="entry name" value="Glyas_Bleomycin-R_OHBP_Dase"/>
</dbReference>
<dbReference type="Gene3D" id="3.90.245.10">
    <property type="entry name" value="Ribonucleoside hydrolase-like"/>
    <property type="match status" value="1"/>
</dbReference>
<accession>A0A0C1ZBC9</accession>
<comment type="caution">
    <text evidence="4">The sequence shown here is derived from an EMBL/GenBank/DDBJ whole genome shotgun (WGS) entry which is preliminary data.</text>
</comment>
<dbReference type="SUPFAM" id="SSF54593">
    <property type="entry name" value="Glyoxalase/Bleomycin resistance protein/Dihydroxybiphenyl dioxygenase"/>
    <property type="match status" value="1"/>
</dbReference>
<evidence type="ECO:0000256" key="1">
    <source>
        <dbReference type="ARBA" id="ARBA00022801"/>
    </source>
</evidence>
<dbReference type="Pfam" id="PF01156">
    <property type="entry name" value="IU_nuc_hydro"/>
    <property type="match status" value="1"/>
</dbReference>
<protein>
    <submittedName>
        <fullName evidence="4">Nucleoside hydrolase</fullName>
    </submittedName>
</protein>
<dbReference type="PANTHER" id="PTHR12304">
    <property type="entry name" value="INOSINE-URIDINE PREFERRING NUCLEOSIDE HYDROLASE"/>
    <property type="match status" value="1"/>
</dbReference>
<dbReference type="Gene3D" id="3.10.180.10">
    <property type="entry name" value="2,3-Dihydroxybiphenyl 1,2-Dioxygenase, domain 1"/>
    <property type="match status" value="1"/>
</dbReference>
<dbReference type="InterPro" id="IPR037523">
    <property type="entry name" value="VOC_core"/>
</dbReference>
<keyword evidence="2" id="KW-0326">Glycosidase</keyword>
<dbReference type="Pfam" id="PF13669">
    <property type="entry name" value="Glyoxalase_4"/>
    <property type="match status" value="1"/>
</dbReference>
<dbReference type="SUPFAM" id="SSF53590">
    <property type="entry name" value="Nucleoside hydrolase"/>
    <property type="match status" value="1"/>
</dbReference>
<dbReference type="InterPro" id="IPR036452">
    <property type="entry name" value="Ribo_hydro-like"/>
</dbReference>
<evidence type="ECO:0000313" key="5">
    <source>
        <dbReference type="Proteomes" id="UP000031586"/>
    </source>
</evidence>
<dbReference type="GO" id="GO:0005829">
    <property type="term" value="C:cytosol"/>
    <property type="evidence" value="ECO:0007669"/>
    <property type="project" value="TreeGrafter"/>
</dbReference>
<dbReference type="GO" id="GO:0008477">
    <property type="term" value="F:purine nucleosidase activity"/>
    <property type="evidence" value="ECO:0007669"/>
    <property type="project" value="TreeGrafter"/>
</dbReference>
<keyword evidence="1 4" id="KW-0378">Hydrolase</keyword>
<dbReference type="PROSITE" id="PS51819">
    <property type="entry name" value="VOC"/>
    <property type="match status" value="1"/>
</dbReference>